<dbReference type="AlphaFoldDB" id="A0AB39GW53"/>
<dbReference type="RefSeq" id="WP_368649984.1">
    <property type="nucleotide sequence ID" value="NZ_CP158270.1"/>
</dbReference>
<protein>
    <recommendedName>
        <fullName evidence="3">Trimeric autotransporter adhesin YadA-like head domain-containing protein</fullName>
    </recommendedName>
</protein>
<evidence type="ECO:0000313" key="1">
    <source>
        <dbReference type="EMBL" id="XDJ89900.1"/>
    </source>
</evidence>
<name>A0AB39GW53_9BURK</name>
<dbReference type="EMBL" id="CP158273">
    <property type="protein sequence ID" value="XDJ96836.1"/>
    <property type="molecule type" value="Genomic_DNA"/>
</dbReference>
<gene>
    <name evidence="2" type="ORF">ABRZ05_03755</name>
    <name evidence="1" type="ORF">ABRZ12_09505</name>
</gene>
<evidence type="ECO:0000313" key="2">
    <source>
        <dbReference type="EMBL" id="XDJ96836.1"/>
    </source>
</evidence>
<dbReference type="EMBL" id="CP158270">
    <property type="protein sequence ID" value="XDJ89900.1"/>
    <property type="molecule type" value="Genomic_DNA"/>
</dbReference>
<organism evidence="2">
    <name type="scientific">Castellaniella ginsengisoli</name>
    <dbReference type="NCBI Taxonomy" id="546114"/>
    <lineage>
        <taxon>Bacteria</taxon>
        <taxon>Pseudomonadati</taxon>
        <taxon>Pseudomonadota</taxon>
        <taxon>Betaproteobacteria</taxon>
        <taxon>Burkholderiales</taxon>
        <taxon>Alcaligenaceae</taxon>
        <taxon>Castellaniella</taxon>
    </lineage>
</organism>
<accession>A0AB39GW53</accession>
<sequence>MTANPRGVGSYQADAARIAAPVRMKNDAAPWNAYSWASKTALSAGYPSSSADSYFGLGGNIGDVESTVMIGGSETRAASVATQPVILV</sequence>
<reference evidence="2" key="1">
    <citation type="submission" date="2024-05" db="EMBL/GenBank/DDBJ databases">
        <authorList>
            <person name="Luo Y.-C."/>
            <person name="Nicholds J."/>
            <person name="Mortimer T."/>
            <person name="Maboni G."/>
        </authorList>
    </citation>
    <scope>NUCLEOTIDE SEQUENCE</scope>
    <source>
        <strain evidence="2">124370</strain>
        <strain evidence="1">130308</strain>
    </source>
</reference>
<evidence type="ECO:0008006" key="3">
    <source>
        <dbReference type="Google" id="ProtNLM"/>
    </source>
</evidence>
<proteinExistence type="predicted"/>